<dbReference type="Proteomes" id="UP001341840">
    <property type="component" value="Unassembled WGS sequence"/>
</dbReference>
<evidence type="ECO:0000313" key="3">
    <source>
        <dbReference type="Proteomes" id="UP001341840"/>
    </source>
</evidence>
<keyword evidence="1" id="KW-0833">Ubl conjugation pathway</keyword>
<dbReference type="SUPFAM" id="SSF48371">
    <property type="entry name" value="ARM repeat"/>
    <property type="match status" value="1"/>
</dbReference>
<dbReference type="InterPro" id="IPR011989">
    <property type="entry name" value="ARM-like"/>
</dbReference>
<organism evidence="2 3">
    <name type="scientific">Stylosanthes scabra</name>
    <dbReference type="NCBI Taxonomy" id="79078"/>
    <lineage>
        <taxon>Eukaryota</taxon>
        <taxon>Viridiplantae</taxon>
        <taxon>Streptophyta</taxon>
        <taxon>Embryophyta</taxon>
        <taxon>Tracheophyta</taxon>
        <taxon>Spermatophyta</taxon>
        <taxon>Magnoliopsida</taxon>
        <taxon>eudicotyledons</taxon>
        <taxon>Gunneridae</taxon>
        <taxon>Pentapetalae</taxon>
        <taxon>rosids</taxon>
        <taxon>fabids</taxon>
        <taxon>Fabales</taxon>
        <taxon>Fabaceae</taxon>
        <taxon>Papilionoideae</taxon>
        <taxon>50 kb inversion clade</taxon>
        <taxon>dalbergioids sensu lato</taxon>
        <taxon>Dalbergieae</taxon>
        <taxon>Pterocarpus clade</taxon>
        <taxon>Stylosanthes</taxon>
    </lineage>
</organism>
<sequence length="145" mass="16049">MTLLPLKFSEIRPPWFDAFFICGPPMQCKNDKQWGVPFFCLTATAAPHLLRAIYVLKIGIETLKQNVACALLSLALVEENKSSIGASGAIPPLVSLLMDNSSREKKDPLTTLYKLCSLKQNKEQAVSSDAVRPLVEFVVKTIVDR</sequence>
<reference evidence="2 3" key="1">
    <citation type="journal article" date="2023" name="Plants (Basel)">
        <title>Bridging the Gap: Combining Genomics and Transcriptomics Approaches to Understand Stylosanthes scabra, an Orphan Legume from the Brazilian Caatinga.</title>
        <authorList>
            <person name="Ferreira-Neto J.R.C."/>
            <person name="da Silva M.D."/>
            <person name="Binneck E."/>
            <person name="de Melo N.F."/>
            <person name="da Silva R.H."/>
            <person name="de Melo A.L.T.M."/>
            <person name="Pandolfi V."/>
            <person name="Bustamante F.O."/>
            <person name="Brasileiro-Vidal A.C."/>
            <person name="Benko-Iseppon A.M."/>
        </authorList>
    </citation>
    <scope>NUCLEOTIDE SEQUENCE [LARGE SCALE GENOMIC DNA]</scope>
    <source>
        <tissue evidence="2">Leaves</tissue>
    </source>
</reference>
<dbReference type="EMBL" id="JASCZI010030558">
    <property type="protein sequence ID" value="MED6123601.1"/>
    <property type="molecule type" value="Genomic_DNA"/>
</dbReference>
<comment type="caution">
    <text evidence="2">The sequence shown here is derived from an EMBL/GenBank/DDBJ whole genome shotgun (WGS) entry which is preliminary data.</text>
</comment>
<evidence type="ECO:0000313" key="2">
    <source>
        <dbReference type="EMBL" id="MED6123601.1"/>
    </source>
</evidence>
<keyword evidence="3" id="KW-1185">Reference proteome</keyword>
<dbReference type="Gene3D" id="1.25.10.10">
    <property type="entry name" value="Leucine-rich Repeat Variant"/>
    <property type="match status" value="1"/>
</dbReference>
<gene>
    <name evidence="2" type="ORF">PIB30_050627</name>
</gene>
<dbReference type="PANTHER" id="PTHR23315">
    <property type="entry name" value="U BOX DOMAIN-CONTAINING"/>
    <property type="match status" value="1"/>
</dbReference>
<dbReference type="InterPro" id="IPR016024">
    <property type="entry name" value="ARM-type_fold"/>
</dbReference>
<evidence type="ECO:0000256" key="1">
    <source>
        <dbReference type="ARBA" id="ARBA00022786"/>
    </source>
</evidence>
<name>A0ABU6RIG2_9FABA</name>
<dbReference type="PANTHER" id="PTHR23315:SF129">
    <property type="entry name" value="ARM REPEAT SUPERFAMILY PROTEIN"/>
    <property type="match status" value="1"/>
</dbReference>
<accession>A0ABU6RIG2</accession>
<protein>
    <submittedName>
        <fullName evidence="2">Uncharacterized protein</fullName>
    </submittedName>
</protein>
<proteinExistence type="predicted"/>